<proteinExistence type="inferred from homology"/>
<dbReference type="CDD" id="cd16833">
    <property type="entry name" value="YfiH"/>
    <property type="match status" value="1"/>
</dbReference>
<dbReference type="Pfam" id="PF02578">
    <property type="entry name" value="Cu-oxidase_4"/>
    <property type="match status" value="1"/>
</dbReference>
<dbReference type="GO" id="GO:0017061">
    <property type="term" value="F:S-methyl-5-thioadenosine phosphorylase activity"/>
    <property type="evidence" value="ECO:0007669"/>
    <property type="project" value="UniProtKB-EC"/>
</dbReference>
<organism evidence="10 11">
    <name type="scientific">Candidatus Gottesmanbacteria bacterium RIFCSPHIGHO2_01_FULL_40_15</name>
    <dbReference type="NCBI Taxonomy" id="1798376"/>
    <lineage>
        <taxon>Bacteria</taxon>
        <taxon>Candidatus Gottesmaniibacteriota</taxon>
    </lineage>
</organism>
<gene>
    <name evidence="10" type="ORF">A2777_06015</name>
</gene>
<evidence type="ECO:0000256" key="4">
    <source>
        <dbReference type="ARBA" id="ARBA00022723"/>
    </source>
</evidence>
<evidence type="ECO:0000256" key="9">
    <source>
        <dbReference type="ARBA" id="ARBA00049893"/>
    </source>
</evidence>
<dbReference type="SUPFAM" id="SSF64438">
    <property type="entry name" value="CNF1/YfiH-like putative cysteine hydrolases"/>
    <property type="match status" value="1"/>
</dbReference>
<comment type="catalytic activity">
    <reaction evidence="1">
        <text>inosine + phosphate = alpha-D-ribose 1-phosphate + hypoxanthine</text>
        <dbReference type="Rhea" id="RHEA:27646"/>
        <dbReference type="ChEBI" id="CHEBI:17368"/>
        <dbReference type="ChEBI" id="CHEBI:17596"/>
        <dbReference type="ChEBI" id="CHEBI:43474"/>
        <dbReference type="ChEBI" id="CHEBI:57720"/>
        <dbReference type="EC" id="2.4.2.1"/>
    </reaction>
    <physiologicalReaction direction="left-to-right" evidence="1">
        <dbReference type="Rhea" id="RHEA:27647"/>
    </physiologicalReaction>
</comment>
<keyword evidence="5" id="KW-0378">Hydrolase</keyword>
<evidence type="ECO:0000256" key="3">
    <source>
        <dbReference type="ARBA" id="ARBA00022679"/>
    </source>
</evidence>
<comment type="similarity">
    <text evidence="2">Belongs to the purine nucleoside phosphorylase YfiH/LACC1 family.</text>
</comment>
<dbReference type="Proteomes" id="UP000177354">
    <property type="component" value="Unassembled WGS sequence"/>
</dbReference>
<dbReference type="AlphaFoldDB" id="A0A1F5Z2W5"/>
<evidence type="ECO:0000256" key="7">
    <source>
        <dbReference type="ARBA" id="ARBA00047989"/>
    </source>
</evidence>
<evidence type="ECO:0000256" key="2">
    <source>
        <dbReference type="ARBA" id="ARBA00007353"/>
    </source>
</evidence>
<evidence type="ECO:0000313" key="10">
    <source>
        <dbReference type="EMBL" id="OGG06507.1"/>
    </source>
</evidence>
<dbReference type="EMBL" id="MFJF01000015">
    <property type="protein sequence ID" value="OGG06507.1"/>
    <property type="molecule type" value="Genomic_DNA"/>
</dbReference>
<dbReference type="InterPro" id="IPR003730">
    <property type="entry name" value="Cu_polyphenol_OxRdtase"/>
</dbReference>
<keyword evidence="6" id="KW-0862">Zinc</keyword>
<evidence type="ECO:0008006" key="12">
    <source>
        <dbReference type="Google" id="ProtNLM"/>
    </source>
</evidence>
<evidence type="ECO:0000256" key="6">
    <source>
        <dbReference type="ARBA" id="ARBA00022833"/>
    </source>
</evidence>
<dbReference type="GO" id="GO:0005507">
    <property type="term" value="F:copper ion binding"/>
    <property type="evidence" value="ECO:0007669"/>
    <property type="project" value="TreeGrafter"/>
</dbReference>
<evidence type="ECO:0000313" key="11">
    <source>
        <dbReference type="Proteomes" id="UP000177354"/>
    </source>
</evidence>
<comment type="catalytic activity">
    <reaction evidence="9">
        <text>S-methyl-5'-thioadenosine + phosphate = 5-(methylsulfanyl)-alpha-D-ribose 1-phosphate + adenine</text>
        <dbReference type="Rhea" id="RHEA:11852"/>
        <dbReference type="ChEBI" id="CHEBI:16708"/>
        <dbReference type="ChEBI" id="CHEBI:17509"/>
        <dbReference type="ChEBI" id="CHEBI:43474"/>
        <dbReference type="ChEBI" id="CHEBI:58533"/>
        <dbReference type="EC" id="2.4.2.28"/>
    </reaction>
    <physiologicalReaction direction="left-to-right" evidence="9">
        <dbReference type="Rhea" id="RHEA:11853"/>
    </physiologicalReaction>
</comment>
<dbReference type="InterPro" id="IPR038371">
    <property type="entry name" value="Cu_polyphenol_OxRdtase_sf"/>
</dbReference>
<dbReference type="PANTHER" id="PTHR30616">
    <property type="entry name" value="UNCHARACTERIZED PROTEIN YFIH"/>
    <property type="match status" value="1"/>
</dbReference>
<reference evidence="10 11" key="1">
    <citation type="journal article" date="2016" name="Nat. Commun.">
        <title>Thousands of microbial genomes shed light on interconnected biogeochemical processes in an aquifer system.</title>
        <authorList>
            <person name="Anantharaman K."/>
            <person name="Brown C.T."/>
            <person name="Hug L.A."/>
            <person name="Sharon I."/>
            <person name="Castelle C.J."/>
            <person name="Probst A.J."/>
            <person name="Thomas B.C."/>
            <person name="Singh A."/>
            <person name="Wilkins M.J."/>
            <person name="Karaoz U."/>
            <person name="Brodie E.L."/>
            <person name="Williams K.H."/>
            <person name="Hubbard S.S."/>
            <person name="Banfield J.F."/>
        </authorList>
    </citation>
    <scope>NUCLEOTIDE SEQUENCE [LARGE SCALE GENOMIC DNA]</scope>
</reference>
<sequence>MVQSKILKKIPSVEHYFLNRRDYSARRYNGLIKKSVSPEQVHSNKVVRMEKNFRNKIYTGADGLIADFPVSLLIKTADCLPVFICNRNPQMIIALHTGWRGLLKGIIDNIKFSKLDKSGLSGTFAAIGPHIRSCCYKVENDVFGKFKKLLPSTVGFFRNINNDKYLDLSAVAIFQLVSVGLAPENIDDVAVCTSCDPAYYSYRRDKTDYRNFNLIKLKNG</sequence>
<dbReference type="InterPro" id="IPR011324">
    <property type="entry name" value="Cytotoxic_necrot_fac-like_cat"/>
</dbReference>
<evidence type="ECO:0000256" key="1">
    <source>
        <dbReference type="ARBA" id="ARBA00000553"/>
    </source>
</evidence>
<accession>A0A1F5Z2W5</accession>
<protein>
    <recommendedName>
        <fullName evidence="12">Purine nucleoside phosphorylase</fullName>
    </recommendedName>
</protein>
<dbReference type="Gene3D" id="3.60.140.10">
    <property type="entry name" value="CNF1/YfiH-like putative cysteine hydrolases"/>
    <property type="match status" value="1"/>
</dbReference>
<dbReference type="PANTHER" id="PTHR30616:SF2">
    <property type="entry name" value="PURINE NUCLEOSIDE PHOSPHORYLASE LACC1"/>
    <property type="match status" value="1"/>
</dbReference>
<comment type="catalytic activity">
    <reaction evidence="8">
        <text>adenosine + phosphate = alpha-D-ribose 1-phosphate + adenine</text>
        <dbReference type="Rhea" id="RHEA:27642"/>
        <dbReference type="ChEBI" id="CHEBI:16335"/>
        <dbReference type="ChEBI" id="CHEBI:16708"/>
        <dbReference type="ChEBI" id="CHEBI:43474"/>
        <dbReference type="ChEBI" id="CHEBI:57720"/>
        <dbReference type="EC" id="2.4.2.1"/>
    </reaction>
    <physiologicalReaction direction="left-to-right" evidence="8">
        <dbReference type="Rhea" id="RHEA:27643"/>
    </physiologicalReaction>
</comment>
<name>A0A1F5Z2W5_9BACT</name>
<comment type="caution">
    <text evidence="10">The sequence shown here is derived from an EMBL/GenBank/DDBJ whole genome shotgun (WGS) entry which is preliminary data.</text>
</comment>
<keyword evidence="4" id="KW-0479">Metal-binding</keyword>
<keyword evidence="3" id="KW-0808">Transferase</keyword>
<comment type="catalytic activity">
    <reaction evidence="7">
        <text>adenosine + H2O + H(+) = inosine + NH4(+)</text>
        <dbReference type="Rhea" id="RHEA:24408"/>
        <dbReference type="ChEBI" id="CHEBI:15377"/>
        <dbReference type="ChEBI" id="CHEBI:15378"/>
        <dbReference type="ChEBI" id="CHEBI:16335"/>
        <dbReference type="ChEBI" id="CHEBI:17596"/>
        <dbReference type="ChEBI" id="CHEBI:28938"/>
        <dbReference type="EC" id="3.5.4.4"/>
    </reaction>
    <physiologicalReaction direction="left-to-right" evidence="7">
        <dbReference type="Rhea" id="RHEA:24409"/>
    </physiologicalReaction>
</comment>
<evidence type="ECO:0000256" key="5">
    <source>
        <dbReference type="ARBA" id="ARBA00022801"/>
    </source>
</evidence>
<dbReference type="GO" id="GO:0016787">
    <property type="term" value="F:hydrolase activity"/>
    <property type="evidence" value="ECO:0007669"/>
    <property type="project" value="UniProtKB-KW"/>
</dbReference>
<evidence type="ECO:0000256" key="8">
    <source>
        <dbReference type="ARBA" id="ARBA00048968"/>
    </source>
</evidence>